<dbReference type="AlphaFoldDB" id="K7MV01"/>
<dbReference type="EnsemblPlants" id="KRH01334">
    <property type="protein sequence ID" value="KRH01334"/>
    <property type="gene ID" value="GLYMA_18G270000"/>
</dbReference>
<keyword evidence="4" id="KW-1185">Reference proteome</keyword>
<keyword evidence="1" id="KW-0472">Membrane</keyword>
<reference evidence="2" key="3">
    <citation type="submission" date="2018-07" db="EMBL/GenBank/DDBJ databases">
        <title>WGS assembly of Glycine max.</title>
        <authorList>
            <person name="Schmutz J."/>
            <person name="Cannon S."/>
            <person name="Schlueter J."/>
            <person name="Ma J."/>
            <person name="Mitros T."/>
            <person name="Nelson W."/>
            <person name="Hyten D."/>
            <person name="Song Q."/>
            <person name="Thelen J."/>
            <person name="Cheng J."/>
            <person name="Xu D."/>
            <person name="Hellsten U."/>
            <person name="May G."/>
            <person name="Yu Y."/>
            <person name="Sakurai T."/>
            <person name="Umezawa T."/>
            <person name="Bhattacharyya M."/>
            <person name="Sandhu D."/>
            <person name="Valliyodan B."/>
            <person name="Lindquist E."/>
            <person name="Peto M."/>
            <person name="Grant D."/>
            <person name="Shu S."/>
            <person name="Goodstein D."/>
            <person name="Barry K."/>
            <person name="Futrell-Griggs M."/>
            <person name="Abernathy B."/>
            <person name="Du J."/>
            <person name="Tian Z."/>
            <person name="Zhu L."/>
            <person name="Gill N."/>
            <person name="Joshi T."/>
            <person name="Libault M."/>
            <person name="Sethuraman A."/>
            <person name="Zhang X."/>
            <person name="Shinozaki K."/>
            <person name="Nguyen H."/>
            <person name="Wing R."/>
            <person name="Cregan P."/>
            <person name="Specht J."/>
            <person name="Grimwood J."/>
            <person name="Rokhsar D."/>
            <person name="Stacey G."/>
            <person name="Shoemaker R."/>
            <person name="Jackson S."/>
        </authorList>
    </citation>
    <scope>NUCLEOTIDE SEQUENCE</scope>
    <source>
        <tissue evidence="2">Callus</tissue>
    </source>
</reference>
<name>K7MV01_SOYBN</name>
<protein>
    <submittedName>
        <fullName evidence="2 3">Uncharacterized protein</fullName>
    </submittedName>
</protein>
<proteinExistence type="predicted"/>
<reference evidence="2 3" key="1">
    <citation type="journal article" date="2010" name="Nature">
        <title>Genome sequence of the palaeopolyploid soybean.</title>
        <authorList>
            <person name="Schmutz J."/>
            <person name="Cannon S.B."/>
            <person name="Schlueter J."/>
            <person name="Ma J."/>
            <person name="Mitros T."/>
            <person name="Nelson W."/>
            <person name="Hyten D.L."/>
            <person name="Song Q."/>
            <person name="Thelen J.J."/>
            <person name="Cheng J."/>
            <person name="Xu D."/>
            <person name="Hellsten U."/>
            <person name="May G.D."/>
            <person name="Yu Y."/>
            <person name="Sakurai T."/>
            <person name="Umezawa T."/>
            <person name="Bhattacharyya M.K."/>
            <person name="Sandhu D."/>
            <person name="Valliyodan B."/>
            <person name="Lindquist E."/>
            <person name="Peto M."/>
            <person name="Grant D."/>
            <person name="Shu S."/>
            <person name="Goodstein D."/>
            <person name="Barry K."/>
            <person name="Futrell-Griggs M."/>
            <person name="Abernathy B."/>
            <person name="Du J."/>
            <person name="Tian Z."/>
            <person name="Zhu L."/>
            <person name="Gill N."/>
            <person name="Joshi T."/>
            <person name="Libault M."/>
            <person name="Sethuraman A."/>
            <person name="Zhang X.-C."/>
            <person name="Shinozaki K."/>
            <person name="Nguyen H.T."/>
            <person name="Wing R.A."/>
            <person name="Cregan P."/>
            <person name="Specht J."/>
            <person name="Grimwood J."/>
            <person name="Rokhsar D."/>
            <person name="Stacey G."/>
            <person name="Shoemaker R.C."/>
            <person name="Jackson S.A."/>
        </authorList>
    </citation>
    <scope>NUCLEOTIDE SEQUENCE</scope>
    <source>
        <strain evidence="3">cv. Williams 82</strain>
        <tissue evidence="2">Callus</tissue>
    </source>
</reference>
<accession>K7MV01</accession>
<evidence type="ECO:0000313" key="2">
    <source>
        <dbReference type="EMBL" id="KRH01334.1"/>
    </source>
</evidence>
<keyword evidence="1" id="KW-1133">Transmembrane helix</keyword>
<dbReference type="EMBL" id="CM000851">
    <property type="protein sequence ID" value="KRH01334.1"/>
    <property type="molecule type" value="Genomic_DNA"/>
</dbReference>
<gene>
    <name evidence="2" type="ORF">GLYMA_18G270000</name>
</gene>
<dbReference type="InParanoid" id="K7MV01"/>
<reference evidence="3" key="2">
    <citation type="submission" date="2018-02" db="UniProtKB">
        <authorList>
            <consortium name="EnsemblPlants"/>
        </authorList>
    </citation>
    <scope>IDENTIFICATION</scope>
    <source>
        <strain evidence="3">Williams 82</strain>
    </source>
</reference>
<evidence type="ECO:0000256" key="1">
    <source>
        <dbReference type="SAM" id="Phobius"/>
    </source>
</evidence>
<dbReference type="Gramene" id="KRH01334">
    <property type="protein sequence ID" value="KRH01334"/>
    <property type="gene ID" value="GLYMA_18G270000"/>
</dbReference>
<sequence length="119" mass="13360">MPPPVRVPAVIMLVMGPNLIRLYPAHVLIHMPTTGVAIKTSYLCIISNAFASSLPLSTVVVLCLYCCACFLYCNNNIRPLNWTNSGEEILNMYMHVCFSAFYLLMAYWILTSTPQSHDE</sequence>
<keyword evidence="1" id="KW-0812">Transmembrane</keyword>
<feature type="transmembrane region" description="Helical" evidence="1">
    <location>
        <begin position="7"/>
        <end position="29"/>
    </location>
</feature>
<feature type="transmembrane region" description="Helical" evidence="1">
    <location>
        <begin position="92"/>
        <end position="110"/>
    </location>
</feature>
<dbReference type="PaxDb" id="3847-GLYMA18G50525.1"/>
<dbReference type="HOGENOM" id="CLU_2065718_0_0_1"/>
<dbReference type="Proteomes" id="UP000008827">
    <property type="component" value="Chromosome 18"/>
</dbReference>
<feature type="transmembrane region" description="Helical" evidence="1">
    <location>
        <begin position="49"/>
        <end position="72"/>
    </location>
</feature>
<organism evidence="2">
    <name type="scientific">Glycine max</name>
    <name type="common">Soybean</name>
    <name type="synonym">Glycine hispida</name>
    <dbReference type="NCBI Taxonomy" id="3847"/>
    <lineage>
        <taxon>Eukaryota</taxon>
        <taxon>Viridiplantae</taxon>
        <taxon>Streptophyta</taxon>
        <taxon>Embryophyta</taxon>
        <taxon>Tracheophyta</taxon>
        <taxon>Spermatophyta</taxon>
        <taxon>Magnoliopsida</taxon>
        <taxon>eudicotyledons</taxon>
        <taxon>Gunneridae</taxon>
        <taxon>Pentapetalae</taxon>
        <taxon>rosids</taxon>
        <taxon>fabids</taxon>
        <taxon>Fabales</taxon>
        <taxon>Fabaceae</taxon>
        <taxon>Papilionoideae</taxon>
        <taxon>50 kb inversion clade</taxon>
        <taxon>NPAAA clade</taxon>
        <taxon>indigoferoid/millettioid clade</taxon>
        <taxon>Phaseoleae</taxon>
        <taxon>Glycine</taxon>
        <taxon>Glycine subgen. Soja</taxon>
    </lineage>
</organism>
<evidence type="ECO:0000313" key="3">
    <source>
        <dbReference type="EnsemblPlants" id="KRH01334"/>
    </source>
</evidence>
<evidence type="ECO:0000313" key="4">
    <source>
        <dbReference type="Proteomes" id="UP000008827"/>
    </source>
</evidence>